<reference evidence="3 4" key="1">
    <citation type="journal article" date="2019" name="Int. J. Syst. Evol. Microbiol.">
        <title>The Global Catalogue of Microorganisms (GCM) 10K type strain sequencing project: providing services to taxonomists for standard genome sequencing and annotation.</title>
        <authorList>
            <consortium name="The Broad Institute Genomics Platform"/>
            <consortium name="The Broad Institute Genome Sequencing Center for Infectious Disease"/>
            <person name="Wu L."/>
            <person name="Ma J."/>
        </authorList>
    </citation>
    <scope>NUCLEOTIDE SEQUENCE [LARGE SCALE GENOMIC DNA]</scope>
    <source>
        <strain evidence="3 4">JCM 1405</strain>
    </source>
</reference>
<feature type="transmembrane region" description="Helical" evidence="1">
    <location>
        <begin position="47"/>
        <end position="65"/>
    </location>
</feature>
<sequence>MSNRIDNLKKVYEEIEIPNNLDEVVNNALKNGGNKMNKEKANVNRRWIKGGGIAAAVAIVFTISVNTMPVFANSLIKIPGVGQLVKVLQFKDGKGEGGKITDGSDVNIIRLKANKNSESIIINFAQDGEGSTTAPSYKVDYKNNPYTMTFTISGARKLNAEEYFEKLKESKYISDVYRLMTLDDSMVRFTVVFNKPIKYEVKEYKEPAYLEVDIKEDKVKEEIMYSVRTTSQPFGEGIGQVEEILFEESEKRMLKDLKGTFLVEVGIYNSKEEAEKKLQEVKGKYASQLKFFIEERKGADFPNAFN</sequence>
<dbReference type="Proteomes" id="UP001500339">
    <property type="component" value="Unassembled WGS sequence"/>
</dbReference>
<accession>A0ABN1IS14</accession>
<dbReference type="EMBL" id="BAAACF010000001">
    <property type="protein sequence ID" value="GAA0719598.1"/>
    <property type="molecule type" value="Genomic_DNA"/>
</dbReference>
<dbReference type="Pfam" id="PF13786">
    <property type="entry name" value="DUF4179"/>
    <property type="match status" value="1"/>
</dbReference>
<keyword evidence="4" id="KW-1185">Reference proteome</keyword>
<feature type="domain" description="DUF4179" evidence="2">
    <location>
        <begin position="44"/>
        <end position="97"/>
    </location>
</feature>
<keyword evidence="1" id="KW-0812">Transmembrane</keyword>
<evidence type="ECO:0000259" key="2">
    <source>
        <dbReference type="Pfam" id="PF13786"/>
    </source>
</evidence>
<evidence type="ECO:0000256" key="1">
    <source>
        <dbReference type="SAM" id="Phobius"/>
    </source>
</evidence>
<evidence type="ECO:0000313" key="4">
    <source>
        <dbReference type="Proteomes" id="UP001500339"/>
    </source>
</evidence>
<proteinExistence type="predicted"/>
<keyword evidence="1" id="KW-1133">Transmembrane helix</keyword>
<name>A0ABN1IS14_9CLOT</name>
<evidence type="ECO:0000313" key="3">
    <source>
        <dbReference type="EMBL" id="GAA0719598.1"/>
    </source>
</evidence>
<dbReference type="InterPro" id="IPR025436">
    <property type="entry name" value="DUF4179"/>
</dbReference>
<dbReference type="RefSeq" id="WP_343766882.1">
    <property type="nucleotide sequence ID" value="NZ_BAAACF010000001.1"/>
</dbReference>
<keyword evidence="1" id="KW-0472">Membrane</keyword>
<comment type="caution">
    <text evidence="3">The sequence shown here is derived from an EMBL/GenBank/DDBJ whole genome shotgun (WGS) entry which is preliminary data.</text>
</comment>
<gene>
    <name evidence="3" type="ORF">GCM10008905_07850</name>
</gene>
<organism evidence="3 4">
    <name type="scientific">Clostridium malenominatum</name>
    <dbReference type="NCBI Taxonomy" id="1539"/>
    <lineage>
        <taxon>Bacteria</taxon>
        <taxon>Bacillati</taxon>
        <taxon>Bacillota</taxon>
        <taxon>Clostridia</taxon>
        <taxon>Eubacteriales</taxon>
        <taxon>Clostridiaceae</taxon>
        <taxon>Clostridium</taxon>
    </lineage>
</organism>
<protein>
    <recommendedName>
        <fullName evidence="2">DUF4179 domain-containing protein</fullName>
    </recommendedName>
</protein>